<comment type="function">
    <text evidence="1">Specifically methylates the adenine in position 2030 of 23S rRNA.</text>
</comment>
<keyword evidence="1 2" id="KW-0808">Transferase</keyword>
<protein>
    <recommendedName>
        <fullName evidence="1">Ribosomal RNA large subunit methyltransferase J</fullName>
        <ecNumber evidence="1">2.1.1.266</ecNumber>
    </recommendedName>
    <alternativeName>
        <fullName evidence="1">23S rRNA (adenine(2030)-N6)-methyltransferase</fullName>
    </alternativeName>
    <alternativeName>
        <fullName evidence="1">23S rRNA m6A2030 methyltransferase</fullName>
    </alternativeName>
</protein>
<dbReference type="GO" id="GO:0005829">
    <property type="term" value="C:cytosol"/>
    <property type="evidence" value="ECO:0007669"/>
    <property type="project" value="TreeGrafter"/>
</dbReference>
<dbReference type="HAMAP" id="MF_00934">
    <property type="entry name" value="23SrRNA_methyltr_J"/>
    <property type="match status" value="1"/>
</dbReference>
<feature type="binding site" evidence="1">
    <location>
        <position position="115"/>
    </location>
    <ligand>
        <name>S-adenosyl-L-methionine</name>
        <dbReference type="ChEBI" id="CHEBI:59789"/>
    </ligand>
</feature>
<evidence type="ECO:0000256" key="1">
    <source>
        <dbReference type="HAMAP-Rule" id="MF_00934"/>
    </source>
</evidence>
<dbReference type="RefSeq" id="WP_092679304.1">
    <property type="nucleotide sequence ID" value="NZ_FNMZ01000001.1"/>
</dbReference>
<dbReference type="InterPro" id="IPR029063">
    <property type="entry name" value="SAM-dependent_MTases_sf"/>
</dbReference>
<dbReference type="EMBL" id="FNMZ01000001">
    <property type="protein sequence ID" value="SDW14212.1"/>
    <property type="molecule type" value="Genomic_DNA"/>
</dbReference>
<evidence type="ECO:0000313" key="2">
    <source>
        <dbReference type="EMBL" id="SDW14212.1"/>
    </source>
</evidence>
<dbReference type="GO" id="GO:0070475">
    <property type="term" value="P:rRNA base methylation"/>
    <property type="evidence" value="ECO:0007669"/>
    <property type="project" value="UniProtKB-UniRule"/>
</dbReference>
<organism evidence="2 3">
    <name type="scientific">Albimonas donghaensis</name>
    <dbReference type="NCBI Taxonomy" id="356660"/>
    <lineage>
        <taxon>Bacteria</taxon>
        <taxon>Pseudomonadati</taxon>
        <taxon>Pseudomonadota</taxon>
        <taxon>Alphaproteobacteria</taxon>
        <taxon>Rhodobacterales</taxon>
        <taxon>Paracoccaceae</taxon>
        <taxon>Albimonas</taxon>
    </lineage>
</organism>
<feature type="binding site" evidence="1">
    <location>
        <position position="19"/>
    </location>
    <ligand>
        <name>S-adenosyl-L-methionine</name>
        <dbReference type="ChEBI" id="CHEBI:59789"/>
    </ligand>
</feature>
<dbReference type="InterPro" id="IPR007473">
    <property type="entry name" value="RlmJ"/>
</dbReference>
<dbReference type="Proteomes" id="UP000199118">
    <property type="component" value="Unassembled WGS sequence"/>
</dbReference>
<comment type="similarity">
    <text evidence="1">Belongs to the RlmJ family.</text>
</comment>
<feature type="binding site" evidence="1">
    <location>
        <position position="42"/>
    </location>
    <ligand>
        <name>S-adenosyl-L-methionine</name>
        <dbReference type="ChEBI" id="CHEBI:59789"/>
    </ligand>
</feature>
<dbReference type="PANTHER" id="PTHR37426:SF1">
    <property type="entry name" value="RIBOSOMAL RNA LARGE SUBUNIT METHYLTRANSFERASE J"/>
    <property type="match status" value="1"/>
</dbReference>
<feature type="site" description="Interaction with substrate rRNA" evidence="1">
    <location>
        <position position="4"/>
    </location>
</feature>
<dbReference type="PANTHER" id="PTHR37426">
    <property type="entry name" value="RIBOSOMAL RNA LARGE SUBUNIT METHYLTRANSFERASE J"/>
    <property type="match status" value="1"/>
</dbReference>
<dbReference type="Gene3D" id="3.40.50.150">
    <property type="entry name" value="Vaccinia Virus protein VP39"/>
    <property type="match status" value="1"/>
</dbReference>
<proteinExistence type="inferred from homology"/>
<keyword evidence="1 2" id="KW-0489">Methyltransferase</keyword>
<comment type="catalytic activity">
    <reaction evidence="1">
        <text>adenosine(2030) in 23S rRNA + S-adenosyl-L-methionine = N(6)-methyladenosine(2030) in 23S rRNA + S-adenosyl-L-homocysteine + H(+)</text>
        <dbReference type="Rhea" id="RHEA:43736"/>
        <dbReference type="Rhea" id="RHEA-COMP:10668"/>
        <dbReference type="Rhea" id="RHEA-COMP:10669"/>
        <dbReference type="ChEBI" id="CHEBI:15378"/>
        <dbReference type="ChEBI" id="CHEBI:57856"/>
        <dbReference type="ChEBI" id="CHEBI:59789"/>
        <dbReference type="ChEBI" id="CHEBI:74411"/>
        <dbReference type="ChEBI" id="CHEBI:74449"/>
        <dbReference type="EC" id="2.1.1.266"/>
    </reaction>
</comment>
<dbReference type="GO" id="GO:0036307">
    <property type="term" value="F:23S rRNA (adenine(2030)-N(6))-methyltransferase activity"/>
    <property type="evidence" value="ECO:0007669"/>
    <property type="project" value="UniProtKB-UniRule"/>
</dbReference>
<dbReference type="SUPFAM" id="SSF53335">
    <property type="entry name" value="S-adenosyl-L-methionine-dependent methyltransferases"/>
    <property type="match status" value="1"/>
</dbReference>
<dbReference type="AlphaFoldDB" id="A0A1H2R425"/>
<feature type="active site" description="Proton acceptor" evidence="1">
    <location>
        <position position="158"/>
    </location>
</feature>
<evidence type="ECO:0000313" key="3">
    <source>
        <dbReference type="Proteomes" id="UP000199118"/>
    </source>
</evidence>
<dbReference type="GO" id="GO:0003723">
    <property type="term" value="F:RNA binding"/>
    <property type="evidence" value="ECO:0007669"/>
    <property type="project" value="UniProtKB-UniRule"/>
</dbReference>
<dbReference type="EC" id="2.1.1.266" evidence="1"/>
<feature type="binding site" evidence="1">
    <location>
        <begin position="137"/>
        <end position="138"/>
    </location>
    <ligand>
        <name>S-adenosyl-L-methionine</name>
        <dbReference type="ChEBI" id="CHEBI:59789"/>
    </ligand>
</feature>
<keyword evidence="3" id="KW-1185">Reference proteome</keyword>
<name>A0A1H2R425_9RHOB</name>
<accession>A0A1H2R425</accession>
<feature type="binding site" evidence="1">
    <location>
        <position position="97"/>
    </location>
    <ligand>
        <name>S-adenosyl-L-methionine</name>
        <dbReference type="ChEBI" id="CHEBI:59789"/>
    </ligand>
</feature>
<dbReference type="Pfam" id="PF04378">
    <property type="entry name" value="RsmJ"/>
    <property type="match status" value="1"/>
</dbReference>
<keyword evidence="1" id="KW-0698">rRNA processing</keyword>
<reference evidence="2 3" key="1">
    <citation type="submission" date="2016-10" db="EMBL/GenBank/DDBJ databases">
        <authorList>
            <person name="de Groot N.N."/>
        </authorList>
    </citation>
    <scope>NUCLEOTIDE SEQUENCE [LARGE SCALE GENOMIC DNA]</scope>
    <source>
        <strain evidence="2 3">DSM 17890</strain>
    </source>
</reference>
<keyword evidence="1" id="KW-0694">RNA-binding</keyword>
<sequence>MLSYQHAYHAGNAADVHKHALLALALDYMARKPKPLTYLETHAGRALYDLAGAEARKTGEAAAGIGRMQGWFAPDHPYARALAAARAQGGASAYPGSPLIARTLLRADDRLVLAERHPQEVAALRDAVPTLEVHDADGPALALSLTPPTPRRGLLLVDPSWEVKSEYAEMPELMAKLRRKWPVGVLMLWYPVLASGAERGMVARLDAMGGEAVRSEVRFPPARPGHGMIGSGLWVANPPWGWAEAAEALAERFRGLEG</sequence>
<keyword evidence="1" id="KW-0949">S-adenosyl-L-methionine</keyword>
<feature type="binding site" evidence="1">
    <location>
        <position position="158"/>
    </location>
    <ligand>
        <name>S-adenosyl-L-methionine</name>
        <dbReference type="ChEBI" id="CHEBI:59789"/>
    </ligand>
</feature>
<dbReference type="OrthoDB" id="9791274at2"/>
<gene>
    <name evidence="1" type="primary">rlmJ</name>
    <name evidence="2" type="ORF">SAMN05444336_101230</name>
</gene>
<dbReference type="STRING" id="356660.SAMN05444336_101230"/>
<comment type="subunit">
    <text evidence="1">Monomer.</text>
</comment>